<comment type="caution">
    <text evidence="10">The sequence shown here is derived from an EMBL/GenBank/DDBJ whole genome shotgun (WGS) entry which is preliminary data.</text>
</comment>
<accession>V5FU50</accession>
<evidence type="ECO:0000256" key="6">
    <source>
        <dbReference type="ARBA" id="ARBA00023136"/>
    </source>
</evidence>
<evidence type="ECO:0000256" key="7">
    <source>
        <dbReference type="RuleBase" id="RU003827"/>
    </source>
</evidence>
<organism evidence="10 11">
    <name type="scientific">Byssochlamys spectabilis (strain No. 5 / NBRC 109023)</name>
    <name type="common">Paecilomyces variotii</name>
    <dbReference type="NCBI Taxonomy" id="1356009"/>
    <lineage>
        <taxon>Eukaryota</taxon>
        <taxon>Fungi</taxon>
        <taxon>Dikarya</taxon>
        <taxon>Ascomycota</taxon>
        <taxon>Pezizomycotina</taxon>
        <taxon>Eurotiomycetes</taxon>
        <taxon>Eurotiomycetidae</taxon>
        <taxon>Eurotiales</taxon>
        <taxon>Thermoascaceae</taxon>
        <taxon>Paecilomyces</taxon>
    </lineage>
</organism>
<dbReference type="OrthoDB" id="3427at2759"/>
<reference evidence="11" key="1">
    <citation type="journal article" date="2014" name="Genome Announc.">
        <title>Draft genome sequence of the formaldehyde-resistant fungus Byssochlamys spectabilis No. 5 (anamorph Paecilomyces variotii No. 5) (NBRC109023).</title>
        <authorList>
            <person name="Oka T."/>
            <person name="Ekino K."/>
            <person name="Fukuda K."/>
            <person name="Nomura Y."/>
        </authorList>
    </citation>
    <scope>NUCLEOTIDE SEQUENCE [LARGE SCALE GENOMIC DNA]</scope>
    <source>
        <strain evidence="11">No. 5 / NBRC 109023</strain>
    </source>
</reference>
<dbReference type="HOGENOM" id="CLU_066963_2_1_1"/>
<evidence type="ECO:0000256" key="4">
    <source>
        <dbReference type="ARBA" id="ARBA00022729"/>
    </source>
</evidence>
<feature type="domain" description="GOLD" evidence="9">
    <location>
        <begin position="40"/>
        <end position="144"/>
    </location>
</feature>
<evidence type="ECO:0000256" key="3">
    <source>
        <dbReference type="ARBA" id="ARBA00022692"/>
    </source>
</evidence>
<feature type="signal peptide" evidence="8">
    <location>
        <begin position="1"/>
        <end position="30"/>
    </location>
</feature>
<protein>
    <submittedName>
        <fullName evidence="10">Endosomal cargo receptor (Erp5), putative</fullName>
    </submittedName>
</protein>
<dbReference type="Proteomes" id="UP000018001">
    <property type="component" value="Unassembled WGS sequence"/>
</dbReference>
<dbReference type="GO" id="GO:0016020">
    <property type="term" value="C:membrane"/>
    <property type="evidence" value="ECO:0007669"/>
    <property type="project" value="UniProtKB-SubCell"/>
</dbReference>
<dbReference type="EMBL" id="BAUL01000051">
    <property type="protein sequence ID" value="GAD93231.1"/>
    <property type="molecule type" value="Genomic_DNA"/>
</dbReference>
<feature type="chain" id="PRO_5004733387" evidence="8">
    <location>
        <begin position="31"/>
        <end position="259"/>
    </location>
</feature>
<dbReference type="InterPro" id="IPR009038">
    <property type="entry name" value="GOLD_dom"/>
</dbReference>
<dbReference type="AlphaFoldDB" id="V5FU50"/>
<dbReference type="InterPro" id="IPR015720">
    <property type="entry name" value="Emp24-like"/>
</dbReference>
<keyword evidence="3 7" id="KW-0812">Transmembrane</keyword>
<keyword evidence="10" id="KW-0675">Receptor</keyword>
<evidence type="ECO:0000256" key="8">
    <source>
        <dbReference type="SAM" id="SignalP"/>
    </source>
</evidence>
<dbReference type="PROSITE" id="PS50866">
    <property type="entry name" value="GOLD"/>
    <property type="match status" value="1"/>
</dbReference>
<dbReference type="FunCoup" id="V5FU50">
    <property type="interactions" value="469"/>
</dbReference>
<keyword evidence="11" id="KW-1185">Reference proteome</keyword>
<sequence length="259" mass="29368">MALSRSQPSSWLTTIFAVLTILSFSIPAHALYFYMDPNKQKCFFEDLPKDTLVVGHYKTEIYNQPSHSYIADPGVNMLITVDETFDNDHRVVSQRGNADGRFTFSAADGGQHKICFTPDHVAANGGWLTYNSQGAVRVTLDIAIGETSKIESADKGKIQDIVQKVKDLNGRLQDIRREQVFQRVGAIFSWLRDVTIFRDIVTNYADGNLQEREAEFRDQSEATNSRVVRWTIIQLVVLSATCAWQLSHLRSFFIKQKLT</sequence>
<comment type="similarity">
    <text evidence="2 7">Belongs to the EMP24/GP25L family.</text>
</comment>
<dbReference type="SMART" id="SM01190">
    <property type="entry name" value="EMP24_GP25L"/>
    <property type="match status" value="1"/>
</dbReference>
<keyword evidence="4 8" id="KW-0732">Signal</keyword>
<gene>
    <name evidence="10" type="ORF">PVAR5_1838</name>
</gene>
<proteinExistence type="inferred from homology"/>
<evidence type="ECO:0000256" key="5">
    <source>
        <dbReference type="ARBA" id="ARBA00022989"/>
    </source>
</evidence>
<evidence type="ECO:0000259" key="9">
    <source>
        <dbReference type="PROSITE" id="PS50866"/>
    </source>
</evidence>
<comment type="subcellular location">
    <subcellularLocation>
        <location evidence="1 7">Membrane</location>
        <topology evidence="1 7">Single-pass type I membrane protein</topology>
    </subcellularLocation>
</comment>
<evidence type="ECO:0000256" key="2">
    <source>
        <dbReference type="ARBA" id="ARBA00007104"/>
    </source>
</evidence>
<evidence type="ECO:0000313" key="11">
    <source>
        <dbReference type="Proteomes" id="UP000018001"/>
    </source>
</evidence>
<dbReference type="Pfam" id="PF01105">
    <property type="entry name" value="EMP24_GP25L"/>
    <property type="match status" value="2"/>
</dbReference>
<dbReference type="PANTHER" id="PTHR22811">
    <property type="entry name" value="TRANSMEMBRANE EMP24 DOMAIN-CONTAINING PROTEIN"/>
    <property type="match status" value="1"/>
</dbReference>
<evidence type="ECO:0000256" key="1">
    <source>
        <dbReference type="ARBA" id="ARBA00004479"/>
    </source>
</evidence>
<dbReference type="eggNOG" id="KOG1690">
    <property type="taxonomic scope" value="Eukaryota"/>
</dbReference>
<dbReference type="InParanoid" id="V5FU50"/>
<keyword evidence="5" id="KW-1133">Transmembrane helix</keyword>
<evidence type="ECO:0000313" key="10">
    <source>
        <dbReference type="EMBL" id="GAD93231.1"/>
    </source>
</evidence>
<keyword evidence="6" id="KW-0472">Membrane</keyword>
<name>V5FU50_BYSSN</name>